<organism evidence="15">
    <name type="scientific">Cucumis melo</name>
    <name type="common">Muskmelon</name>
    <dbReference type="NCBI Taxonomy" id="3656"/>
    <lineage>
        <taxon>Eukaryota</taxon>
        <taxon>Viridiplantae</taxon>
        <taxon>Streptophyta</taxon>
        <taxon>Embryophyta</taxon>
        <taxon>Tracheophyta</taxon>
        <taxon>Spermatophyta</taxon>
        <taxon>Magnoliopsida</taxon>
        <taxon>eudicotyledons</taxon>
        <taxon>Gunneridae</taxon>
        <taxon>Pentapetalae</taxon>
        <taxon>rosids</taxon>
        <taxon>fabids</taxon>
        <taxon>Cucurbitales</taxon>
        <taxon>Cucurbitaceae</taxon>
        <taxon>Benincaseae</taxon>
        <taxon>Cucumis</taxon>
    </lineage>
</organism>
<dbReference type="InterPro" id="IPR036640">
    <property type="entry name" value="ABC1_TM_sf"/>
</dbReference>
<feature type="domain" description="ABC transmembrane type-1" evidence="14">
    <location>
        <begin position="158"/>
        <end position="218"/>
    </location>
</feature>
<dbReference type="InterPro" id="IPR017871">
    <property type="entry name" value="ABC_transporter-like_CS"/>
</dbReference>
<dbReference type="GO" id="GO:0005886">
    <property type="term" value="C:plasma membrane"/>
    <property type="evidence" value="ECO:0007669"/>
    <property type="project" value="TreeGrafter"/>
</dbReference>
<evidence type="ECO:0000259" key="14">
    <source>
        <dbReference type="PROSITE" id="PS50929"/>
    </source>
</evidence>
<reference evidence="15" key="1">
    <citation type="submission" date="2023-03" db="UniProtKB">
        <authorList>
            <consortium name="EnsemblPlants"/>
        </authorList>
    </citation>
    <scope>IDENTIFICATION</scope>
</reference>
<evidence type="ECO:0000256" key="12">
    <source>
        <dbReference type="SAM" id="Phobius"/>
    </source>
</evidence>
<keyword evidence="10" id="KW-0325">Glycoprotein</keyword>
<name>A0A9I9CW65_CUCME</name>
<evidence type="ECO:0000259" key="13">
    <source>
        <dbReference type="PROSITE" id="PS50893"/>
    </source>
</evidence>
<dbReference type="PROSITE" id="PS50893">
    <property type="entry name" value="ABC_TRANSPORTER_2"/>
    <property type="match status" value="1"/>
</dbReference>
<dbReference type="EnsemblPlants" id="MELO3C009361.2.1">
    <property type="protein sequence ID" value="MELO3C009361.2.1"/>
    <property type="gene ID" value="MELO3C009361.2"/>
</dbReference>
<dbReference type="Gene3D" id="3.40.50.300">
    <property type="entry name" value="P-loop containing nucleotide triphosphate hydrolases"/>
    <property type="match status" value="1"/>
</dbReference>
<keyword evidence="5" id="KW-0677">Repeat</keyword>
<dbReference type="AlphaFoldDB" id="A0A9I9CW65"/>
<dbReference type="InterPro" id="IPR003593">
    <property type="entry name" value="AAA+_ATPase"/>
</dbReference>
<dbReference type="GO" id="GO:0140359">
    <property type="term" value="F:ABC-type transporter activity"/>
    <property type="evidence" value="ECO:0007669"/>
    <property type="project" value="InterPro"/>
</dbReference>
<evidence type="ECO:0000256" key="1">
    <source>
        <dbReference type="ARBA" id="ARBA00004141"/>
    </source>
</evidence>
<protein>
    <submittedName>
        <fullName evidence="15">Uncharacterized protein</fullName>
    </submittedName>
</protein>
<comment type="subcellular location">
    <subcellularLocation>
        <location evidence="1">Membrane</location>
        <topology evidence="1">Multi-pass membrane protein</topology>
    </subcellularLocation>
</comment>
<dbReference type="SMART" id="SM00382">
    <property type="entry name" value="AAA"/>
    <property type="match status" value="1"/>
</dbReference>
<dbReference type="CDD" id="cd18577">
    <property type="entry name" value="ABC_6TM_Pgp_ABCB1_D1_like"/>
    <property type="match status" value="1"/>
</dbReference>
<dbReference type="Pfam" id="PF00005">
    <property type="entry name" value="ABC_tran"/>
    <property type="match status" value="1"/>
</dbReference>
<dbReference type="GO" id="GO:0005524">
    <property type="term" value="F:ATP binding"/>
    <property type="evidence" value="ECO:0007669"/>
    <property type="project" value="UniProtKB-KW"/>
</dbReference>
<dbReference type="InterPro" id="IPR027417">
    <property type="entry name" value="P-loop_NTPase"/>
</dbReference>
<comment type="similarity">
    <text evidence="2">Belongs to the ABC transporter superfamily. ABCB family. Multidrug resistance exporter (TC 3.A.1.201) subfamily.</text>
</comment>
<keyword evidence="7" id="KW-0067">ATP-binding</keyword>
<evidence type="ECO:0000256" key="8">
    <source>
        <dbReference type="ARBA" id="ARBA00022989"/>
    </source>
</evidence>
<dbReference type="GO" id="GO:0016887">
    <property type="term" value="F:ATP hydrolysis activity"/>
    <property type="evidence" value="ECO:0007669"/>
    <property type="project" value="InterPro"/>
</dbReference>
<evidence type="ECO:0000256" key="7">
    <source>
        <dbReference type="ARBA" id="ARBA00022840"/>
    </source>
</evidence>
<dbReference type="SUPFAM" id="SSF90123">
    <property type="entry name" value="ABC transporter transmembrane region"/>
    <property type="match status" value="1"/>
</dbReference>
<keyword evidence="8 12" id="KW-1133">Transmembrane helix</keyword>
<keyword evidence="6" id="KW-0547">Nucleotide-binding</keyword>
<dbReference type="SUPFAM" id="SSF52540">
    <property type="entry name" value="P-loop containing nucleoside triphosphate hydrolases"/>
    <property type="match status" value="1"/>
</dbReference>
<dbReference type="PROSITE" id="PS00211">
    <property type="entry name" value="ABC_TRANSPORTER_1"/>
    <property type="match status" value="1"/>
</dbReference>
<dbReference type="PANTHER" id="PTHR24222:SF70">
    <property type="entry name" value="BRACHYTIC2"/>
    <property type="match status" value="1"/>
</dbReference>
<evidence type="ECO:0000256" key="6">
    <source>
        <dbReference type="ARBA" id="ARBA00022741"/>
    </source>
</evidence>
<keyword evidence="4 12" id="KW-0812">Transmembrane</keyword>
<feature type="domain" description="ABC transmembrane type-1" evidence="14">
    <location>
        <begin position="220"/>
        <end position="320"/>
    </location>
</feature>
<dbReference type="InterPro" id="IPR003439">
    <property type="entry name" value="ABC_transporter-like_ATP-bd"/>
</dbReference>
<dbReference type="PROSITE" id="PS50929">
    <property type="entry name" value="ABC_TM1F"/>
    <property type="match status" value="2"/>
</dbReference>
<evidence type="ECO:0000256" key="5">
    <source>
        <dbReference type="ARBA" id="ARBA00022737"/>
    </source>
</evidence>
<feature type="transmembrane region" description="Helical" evidence="12">
    <location>
        <begin position="259"/>
        <end position="279"/>
    </location>
</feature>
<keyword evidence="3" id="KW-0813">Transport</keyword>
<dbReference type="InterPro" id="IPR039421">
    <property type="entry name" value="Type_1_exporter"/>
</dbReference>
<evidence type="ECO:0000256" key="10">
    <source>
        <dbReference type="ARBA" id="ARBA00023180"/>
    </source>
</evidence>
<dbReference type="FunFam" id="3.40.50.300:FF:000240">
    <property type="entry name" value="ABC transporter B family member 20"/>
    <property type="match status" value="1"/>
</dbReference>
<sequence>MSQYSEEIKTTEQWKWSEMQGLELLSSHPLPPPPDPFITNNPTPEDTDPEHLRPTQEPQDGVGRAKNREMESTTDSKKENGGGTSGEKPETVTAIGFGELFRFADGLDYVLMAIGSVGALVHGCSLPLFLRFFADLVNSFGSYANDVDKMMQEVLKKTVAEISCWMWTGERQSTKMRIKYLQAALDQDIQYFDTEVRTSDVVFAINTDAVMVQDAISEKTIVQIRVVFAFVGESRALQRYSAALKISQKIGYKSGFSKGMGLGATYFVVFCCYALLLWYGGYLVRHHATNGGLAIATMFAVMIGGLALGQSAPSMSSFAKAKVAAAKIYRIIDHKPTLNRNNESGLELESVSGLVELKNVDFAYPSRPDVRILNNFSLTVPAGKTIALVGSSGSGKSTVVALIERFYDPISGEVLLDGRDIKTLKLRWLRQQIGLVSQEPALFATTIKENILLGRPEADQLEVEEAARVANAHSFIIKLPEGYDTQVGERGLQLSGGQKQRIAIARAMLKNPAILLLDEATSALDSESEKL</sequence>
<evidence type="ECO:0000256" key="11">
    <source>
        <dbReference type="SAM" id="MobiDB-lite"/>
    </source>
</evidence>
<dbReference type="Gramene" id="MELO3C009361.2.1">
    <property type="protein sequence ID" value="MELO3C009361.2.1"/>
    <property type="gene ID" value="MELO3C009361.2"/>
</dbReference>
<proteinExistence type="inferred from homology"/>
<evidence type="ECO:0000256" key="4">
    <source>
        <dbReference type="ARBA" id="ARBA00022692"/>
    </source>
</evidence>
<feature type="domain" description="ABC transporter" evidence="13">
    <location>
        <begin position="355"/>
        <end position="531"/>
    </location>
</feature>
<dbReference type="InterPro" id="IPR011527">
    <property type="entry name" value="ABC1_TM_dom"/>
</dbReference>
<evidence type="ECO:0000256" key="3">
    <source>
        <dbReference type="ARBA" id="ARBA00022448"/>
    </source>
</evidence>
<feature type="region of interest" description="Disordered" evidence="11">
    <location>
        <begin position="23"/>
        <end position="90"/>
    </location>
</feature>
<accession>A0A9I9CW65</accession>
<evidence type="ECO:0000256" key="9">
    <source>
        <dbReference type="ARBA" id="ARBA00023136"/>
    </source>
</evidence>
<dbReference type="Gene3D" id="1.20.1560.10">
    <property type="entry name" value="ABC transporter type 1, transmembrane domain"/>
    <property type="match status" value="2"/>
</dbReference>
<evidence type="ECO:0000313" key="15">
    <source>
        <dbReference type="EnsemblPlants" id="MELO3C009361.2.1"/>
    </source>
</evidence>
<evidence type="ECO:0000256" key="2">
    <source>
        <dbReference type="ARBA" id="ARBA00007577"/>
    </source>
</evidence>
<feature type="compositionally biased region" description="Basic and acidic residues" evidence="11">
    <location>
        <begin position="66"/>
        <end position="80"/>
    </location>
</feature>
<dbReference type="PANTHER" id="PTHR24222">
    <property type="entry name" value="ABC TRANSPORTER B FAMILY"/>
    <property type="match status" value="1"/>
</dbReference>
<dbReference type="Pfam" id="PF00664">
    <property type="entry name" value="ABC_membrane"/>
    <property type="match status" value="1"/>
</dbReference>
<feature type="transmembrane region" description="Helical" evidence="12">
    <location>
        <begin position="291"/>
        <end position="309"/>
    </location>
</feature>
<keyword evidence="9 12" id="KW-0472">Membrane</keyword>